<sequence length="168" mass="20079">MPKYITEDTPVGDVYHIWDVEEYTQHQRGKWWYIMVFLFSLLFIFYGLKTQNFLFALIVVLTAIIVFLQTKQIAPKYQFAITDSGIVVGNKIYSYNELDEFFIVYQPPEVKILFVETKDLYRPKIRIPIDSEVDPMDVRHALRAFLPENLEREDEPLSDKLVRRWKLH</sequence>
<name>A0A2H0N4P2_9BACT</name>
<evidence type="ECO:0000313" key="2">
    <source>
        <dbReference type="EMBL" id="PIR03851.1"/>
    </source>
</evidence>
<proteinExistence type="predicted"/>
<feature type="transmembrane region" description="Helical" evidence="1">
    <location>
        <begin position="31"/>
        <end position="47"/>
    </location>
</feature>
<reference evidence="2 3" key="1">
    <citation type="submission" date="2017-09" db="EMBL/GenBank/DDBJ databases">
        <title>Depth-based differentiation of microbial function through sediment-hosted aquifers and enrichment of novel symbionts in the deep terrestrial subsurface.</title>
        <authorList>
            <person name="Probst A.J."/>
            <person name="Ladd B."/>
            <person name="Jarett J.K."/>
            <person name="Geller-Mcgrath D.E."/>
            <person name="Sieber C.M."/>
            <person name="Emerson J.B."/>
            <person name="Anantharaman K."/>
            <person name="Thomas B.C."/>
            <person name="Malmstrom R."/>
            <person name="Stieglmeier M."/>
            <person name="Klingl A."/>
            <person name="Woyke T."/>
            <person name="Ryan C.M."/>
            <person name="Banfield J.F."/>
        </authorList>
    </citation>
    <scope>NUCLEOTIDE SEQUENCE [LARGE SCALE GENOMIC DNA]</scope>
    <source>
        <strain evidence="2">CG11_big_fil_rev_8_21_14_0_20_39_34</strain>
    </source>
</reference>
<evidence type="ECO:0000313" key="3">
    <source>
        <dbReference type="Proteomes" id="UP000229600"/>
    </source>
</evidence>
<gene>
    <name evidence="2" type="ORF">COV59_04255</name>
</gene>
<accession>A0A2H0N4P2</accession>
<evidence type="ECO:0008006" key="4">
    <source>
        <dbReference type="Google" id="ProtNLM"/>
    </source>
</evidence>
<organism evidence="2 3">
    <name type="scientific">Candidatus Magasanikbacteria bacterium CG11_big_fil_rev_8_21_14_0_20_39_34</name>
    <dbReference type="NCBI Taxonomy" id="1974653"/>
    <lineage>
        <taxon>Bacteria</taxon>
        <taxon>Candidatus Magasanikiibacteriota</taxon>
    </lineage>
</organism>
<keyword evidence="1" id="KW-0812">Transmembrane</keyword>
<keyword evidence="1" id="KW-0472">Membrane</keyword>
<protein>
    <recommendedName>
        <fullName evidence="4">DUF5673 domain-containing protein</fullName>
    </recommendedName>
</protein>
<evidence type="ECO:0000256" key="1">
    <source>
        <dbReference type="SAM" id="Phobius"/>
    </source>
</evidence>
<comment type="caution">
    <text evidence="2">The sequence shown here is derived from an EMBL/GenBank/DDBJ whole genome shotgun (WGS) entry which is preliminary data.</text>
</comment>
<feature type="transmembrane region" description="Helical" evidence="1">
    <location>
        <begin position="53"/>
        <end position="70"/>
    </location>
</feature>
<keyword evidence="1" id="KW-1133">Transmembrane helix</keyword>
<dbReference type="AlphaFoldDB" id="A0A2H0N4P2"/>
<dbReference type="Proteomes" id="UP000229600">
    <property type="component" value="Unassembled WGS sequence"/>
</dbReference>
<dbReference type="EMBL" id="PCWN01000008">
    <property type="protein sequence ID" value="PIR03851.1"/>
    <property type="molecule type" value="Genomic_DNA"/>
</dbReference>